<protein>
    <submittedName>
        <fullName evidence="1">Uncharacterized protein</fullName>
    </submittedName>
</protein>
<dbReference type="Proteomes" id="UP000273405">
    <property type="component" value="Unassembled WGS sequence"/>
</dbReference>
<sequence>MVLRLTRIEVAGFHSLRDVVLRPRPLEVLLDPDGTATRDLIRLFTLLRALAEGRLQEHLALPWMADEQVTCVLGVQGDDYRVELRRFPDGRWRITREELDLAAGLGIPFVEPSDNAPQDEARLSSFPPALAASPPGPVANEAEWLGQIADGAARRMNRFLRGFRVQSAGDFTVDEESLLFLQEPGTEPGVDLPANALWDRVQAARAASARVPVLLCTPSVALADAFDLQDVQRVETSSDGASFRPLGARKERSS</sequence>
<evidence type="ECO:0000313" key="1">
    <source>
        <dbReference type="EMBL" id="RKH44806.1"/>
    </source>
</evidence>
<dbReference type="EMBL" id="RAWG01000044">
    <property type="protein sequence ID" value="RKH44806.1"/>
    <property type="molecule type" value="Genomic_DNA"/>
</dbReference>
<comment type="caution">
    <text evidence="1">The sequence shown here is derived from an EMBL/GenBank/DDBJ whole genome shotgun (WGS) entry which is preliminary data.</text>
</comment>
<reference evidence="2" key="1">
    <citation type="submission" date="2018-09" db="EMBL/GenBank/DDBJ databases">
        <authorList>
            <person name="Livingstone P.G."/>
            <person name="Whitworth D.E."/>
        </authorList>
    </citation>
    <scope>NUCLEOTIDE SEQUENCE [LARGE SCALE GENOMIC DNA]</scope>
    <source>
        <strain evidence="2">CA040B</strain>
    </source>
</reference>
<evidence type="ECO:0000313" key="2">
    <source>
        <dbReference type="Proteomes" id="UP000273405"/>
    </source>
</evidence>
<accession>A0A3A8NK88</accession>
<name>A0A3A8NK88_9BACT</name>
<proteinExistence type="predicted"/>
<dbReference type="OrthoDB" id="5382819at2"/>
<dbReference type="AlphaFoldDB" id="A0A3A8NK88"/>
<organism evidence="1 2">
    <name type="scientific">Corallococcus sicarius</name>
    <dbReference type="NCBI Taxonomy" id="2316726"/>
    <lineage>
        <taxon>Bacteria</taxon>
        <taxon>Pseudomonadati</taxon>
        <taxon>Myxococcota</taxon>
        <taxon>Myxococcia</taxon>
        <taxon>Myxococcales</taxon>
        <taxon>Cystobacterineae</taxon>
        <taxon>Myxococcaceae</taxon>
        <taxon>Corallococcus</taxon>
    </lineage>
</organism>
<dbReference type="RefSeq" id="WP_120624962.1">
    <property type="nucleotide sequence ID" value="NZ_RAWG01000044.1"/>
</dbReference>
<keyword evidence="2" id="KW-1185">Reference proteome</keyword>
<gene>
    <name evidence="1" type="ORF">D7X12_09585</name>
</gene>